<evidence type="ECO:0000313" key="8">
    <source>
        <dbReference type="Ensembl" id="ENSHCOP00000020321.1"/>
    </source>
</evidence>
<dbReference type="STRING" id="109280.ENSHCOP00000020321"/>
<name>A0A3Q2YP56_HIPCM</name>
<accession>A0A3Q2YP56</accession>
<feature type="compositionally biased region" description="Low complexity" evidence="5">
    <location>
        <begin position="286"/>
        <end position="299"/>
    </location>
</feature>
<reference evidence="8" key="1">
    <citation type="submission" date="2025-08" db="UniProtKB">
        <authorList>
            <consortium name="Ensembl"/>
        </authorList>
    </citation>
    <scope>IDENTIFICATION</scope>
</reference>
<dbReference type="InterPro" id="IPR015631">
    <property type="entry name" value="CD2/SLAM_rcpt"/>
</dbReference>
<keyword evidence="2 6" id="KW-0732">Signal</keyword>
<feature type="signal peptide" evidence="6">
    <location>
        <begin position="1"/>
        <end position="27"/>
    </location>
</feature>
<keyword evidence="4" id="KW-0325">Glycoprotein</keyword>
<keyword evidence="3" id="KW-0472">Membrane</keyword>
<feature type="region of interest" description="Disordered" evidence="5">
    <location>
        <begin position="251"/>
        <end position="299"/>
    </location>
</feature>
<dbReference type="GO" id="GO:0016020">
    <property type="term" value="C:membrane"/>
    <property type="evidence" value="ECO:0007669"/>
    <property type="project" value="UniProtKB-SubCell"/>
</dbReference>
<dbReference type="Gene3D" id="2.60.40.10">
    <property type="entry name" value="Immunoglobulins"/>
    <property type="match status" value="2"/>
</dbReference>
<comment type="subcellular location">
    <subcellularLocation>
        <location evidence="1">Membrane</location>
    </subcellularLocation>
</comment>
<feature type="domain" description="Ig-like" evidence="7">
    <location>
        <begin position="103"/>
        <end position="202"/>
    </location>
</feature>
<dbReference type="GeneTree" id="ENSGT00950000183302"/>
<sequence length="299" mass="33481">MKLMVMVQMVALSIVSVLLLCCCLTSADSQDGCDAYAPVGGRFAVPLHHKLQISENLRWRHNKTKIFDQRPDRIVTGKRDDVFQNGSLKLTNLARSSEGTYVPEVYDIKGKLVIDPRSLYLCVLDPVSKPGLKMECALPDVKFTCVPGQMPEVTVKWFQNDKLLPQENKWTVVQVAQKVADDSFKCKVSNHVSSMSSEGVIQNCSSIFPKELFGLDFRIMVSILAGMGELFTTFVCPIPTEEEELRLGWTNPEGHHQQCHHHPPNLHHHSHGQPGRRQRGGPQPPRGQAQGSPRRPTQV</sequence>
<proteinExistence type="predicted"/>
<keyword evidence="9" id="KW-1185">Reference proteome</keyword>
<evidence type="ECO:0000256" key="5">
    <source>
        <dbReference type="SAM" id="MobiDB-lite"/>
    </source>
</evidence>
<reference evidence="8" key="2">
    <citation type="submission" date="2025-09" db="UniProtKB">
        <authorList>
            <consortium name="Ensembl"/>
        </authorList>
    </citation>
    <scope>IDENTIFICATION</scope>
</reference>
<evidence type="ECO:0000256" key="6">
    <source>
        <dbReference type="SAM" id="SignalP"/>
    </source>
</evidence>
<evidence type="ECO:0000256" key="1">
    <source>
        <dbReference type="ARBA" id="ARBA00004370"/>
    </source>
</evidence>
<dbReference type="AlphaFoldDB" id="A0A3Q2YP56"/>
<dbReference type="Proteomes" id="UP000264820">
    <property type="component" value="Unplaced"/>
</dbReference>
<dbReference type="OMA" id="IPKPGIC"/>
<dbReference type="InterPro" id="IPR036179">
    <property type="entry name" value="Ig-like_dom_sf"/>
</dbReference>
<dbReference type="PANTHER" id="PTHR12080">
    <property type="entry name" value="SIGNALING LYMPHOCYTIC ACTIVATION MOLECULE"/>
    <property type="match status" value="1"/>
</dbReference>
<dbReference type="SUPFAM" id="SSF48726">
    <property type="entry name" value="Immunoglobulin"/>
    <property type="match status" value="2"/>
</dbReference>
<dbReference type="PANTHER" id="PTHR12080:SF134">
    <property type="entry name" value="CD48 ANTIGEN"/>
    <property type="match status" value="1"/>
</dbReference>
<dbReference type="InterPro" id="IPR013783">
    <property type="entry name" value="Ig-like_fold"/>
</dbReference>
<feature type="chain" id="PRO_5018589816" evidence="6">
    <location>
        <begin position="28"/>
        <end position="299"/>
    </location>
</feature>
<dbReference type="Ensembl" id="ENSHCOT00000006469.1">
    <property type="protein sequence ID" value="ENSHCOP00000020321.1"/>
    <property type="gene ID" value="ENSHCOG00000006307.1"/>
</dbReference>
<feature type="compositionally biased region" description="Basic residues" evidence="5">
    <location>
        <begin position="257"/>
        <end position="279"/>
    </location>
</feature>
<evidence type="ECO:0000313" key="9">
    <source>
        <dbReference type="Proteomes" id="UP000264820"/>
    </source>
</evidence>
<organism evidence="8 9">
    <name type="scientific">Hippocampus comes</name>
    <name type="common">Tiger tail seahorse</name>
    <dbReference type="NCBI Taxonomy" id="109280"/>
    <lineage>
        <taxon>Eukaryota</taxon>
        <taxon>Metazoa</taxon>
        <taxon>Chordata</taxon>
        <taxon>Craniata</taxon>
        <taxon>Vertebrata</taxon>
        <taxon>Euteleostomi</taxon>
        <taxon>Actinopterygii</taxon>
        <taxon>Neopterygii</taxon>
        <taxon>Teleostei</taxon>
        <taxon>Neoteleostei</taxon>
        <taxon>Acanthomorphata</taxon>
        <taxon>Syngnathiaria</taxon>
        <taxon>Syngnathiformes</taxon>
        <taxon>Syngnathoidei</taxon>
        <taxon>Syngnathidae</taxon>
        <taxon>Hippocampus</taxon>
    </lineage>
</organism>
<evidence type="ECO:0000256" key="4">
    <source>
        <dbReference type="ARBA" id="ARBA00023180"/>
    </source>
</evidence>
<protein>
    <submittedName>
        <fullName evidence="8">CD2 molecule</fullName>
    </submittedName>
</protein>
<evidence type="ECO:0000256" key="3">
    <source>
        <dbReference type="ARBA" id="ARBA00023136"/>
    </source>
</evidence>
<evidence type="ECO:0000256" key="2">
    <source>
        <dbReference type="ARBA" id="ARBA00022729"/>
    </source>
</evidence>
<dbReference type="InterPro" id="IPR007110">
    <property type="entry name" value="Ig-like_dom"/>
</dbReference>
<evidence type="ECO:0000259" key="7">
    <source>
        <dbReference type="PROSITE" id="PS50835"/>
    </source>
</evidence>
<dbReference type="PROSITE" id="PS50835">
    <property type="entry name" value="IG_LIKE"/>
    <property type="match status" value="1"/>
</dbReference>